<evidence type="ECO:0000313" key="2">
    <source>
        <dbReference type="Proteomes" id="UP000190750"/>
    </source>
</evidence>
<dbReference type="AlphaFoldDB" id="A0A1T1AT11"/>
<keyword evidence="2" id="KW-1185">Reference proteome</keyword>
<protein>
    <submittedName>
        <fullName evidence="1">Uncharacterized protein</fullName>
    </submittedName>
</protein>
<dbReference type="Proteomes" id="UP000190750">
    <property type="component" value="Unassembled WGS sequence"/>
</dbReference>
<dbReference type="STRING" id="28066.RF819_11265"/>
<dbReference type="EMBL" id="MTJN01000002">
    <property type="protein sequence ID" value="OOV07231.1"/>
    <property type="molecule type" value="Genomic_DNA"/>
</dbReference>
<comment type="caution">
    <text evidence="1">The sequence shown here is derived from an EMBL/GenBank/DDBJ whole genome shotgun (WGS) entry which is preliminary data.</text>
</comment>
<accession>A0A1T1AT11</accession>
<reference evidence="1 2" key="1">
    <citation type="submission" date="2017-01" db="EMBL/GenBank/DDBJ databases">
        <title>Genome sequencing of Rhodoferax fermentans JCM 7819.</title>
        <authorList>
            <person name="Kim Y.J."/>
            <person name="Farh M.E.-A."/>
            <person name="Yang D.-C."/>
        </authorList>
    </citation>
    <scope>NUCLEOTIDE SEQUENCE [LARGE SCALE GENOMIC DNA]</scope>
    <source>
        <strain evidence="1 2">JCM 7819</strain>
    </source>
</reference>
<sequence>MMLTQTTPSLPATWINQRHTNPTATTVVVKSANALTWSPPTGTLVSVNPPNQVAADAEPFLHVTQMPSTLNATEVTYGPQGLIHVKGGQMQVWEQASDNALGQLMGRNAGRLTTAARLEGLGAALLEQVGSHGSSYRQSVVNVGAPNSAEKIQSKAASSLLEFQSTPTARVELSIQTQSGAQVRLAIVDQSEQGLHGTGLSVEVIVEGELSEAERAALTSLASGFEKAIQGLAGDATQVDLAGLTQFDSKVIAKLELTTSIYGRDEHGLRYEKLGASFKADANTQEIQLRRPDGDVKMRTDLRQPALWGSGEQKAYAVRQYLQQIDQAAQRGHASADLVDMFKSTFVAMNAGYGTQELSDTTRAALVAAPVDPRTDAEAWSEADKSWLTGLADFDAKLSATPRASNPRKTMELDSFVYAINQTTAVSGSSRDNRAITQTQTAELSAAYHQSLYSSKPPDLTDETASQNYTYHQIEDNSSSQVQLAYEKDKLVDATLTQSSSRSQRVQKYEFAKLIEDRVTPPELRLKQTDLRPLLQQLEEQQAAHKITDEEKQKLFTTWHAMVFMA</sequence>
<gene>
    <name evidence="1" type="ORF">RF819_11265</name>
</gene>
<evidence type="ECO:0000313" key="1">
    <source>
        <dbReference type="EMBL" id="OOV07231.1"/>
    </source>
</evidence>
<proteinExistence type="predicted"/>
<organism evidence="1 2">
    <name type="scientific">Rhodoferax fermentans</name>
    <dbReference type="NCBI Taxonomy" id="28066"/>
    <lineage>
        <taxon>Bacteria</taxon>
        <taxon>Pseudomonadati</taxon>
        <taxon>Pseudomonadota</taxon>
        <taxon>Betaproteobacteria</taxon>
        <taxon>Burkholderiales</taxon>
        <taxon>Comamonadaceae</taxon>
        <taxon>Rhodoferax</taxon>
    </lineage>
</organism>
<name>A0A1T1AT11_RHOFE</name>